<evidence type="ECO:0000256" key="3">
    <source>
        <dbReference type="ARBA" id="ARBA00022840"/>
    </source>
</evidence>
<dbReference type="InterPro" id="IPR014729">
    <property type="entry name" value="Rossmann-like_a/b/a_fold"/>
</dbReference>
<gene>
    <name evidence="5" type="ORF">IMSHALPRED_000567</name>
</gene>
<dbReference type="OrthoDB" id="438179at2759"/>
<proteinExistence type="predicted"/>
<evidence type="ECO:0000313" key="5">
    <source>
        <dbReference type="EMBL" id="CAF9937842.1"/>
    </source>
</evidence>
<name>A0A8H3G6R6_9LECA</name>
<dbReference type="Proteomes" id="UP000664534">
    <property type="component" value="Unassembled WGS sequence"/>
</dbReference>
<keyword evidence="1" id="KW-0436">Ligase</keyword>
<comment type="caution">
    <text evidence="5">The sequence shown here is derived from an EMBL/GenBank/DDBJ whole genome shotgun (WGS) entry which is preliminary data.</text>
</comment>
<dbReference type="GO" id="GO:0005737">
    <property type="term" value="C:cytoplasm"/>
    <property type="evidence" value="ECO:0007669"/>
    <property type="project" value="TreeGrafter"/>
</dbReference>
<dbReference type="SUPFAM" id="SSF52374">
    <property type="entry name" value="Nucleotidylyl transferase"/>
    <property type="match status" value="1"/>
</dbReference>
<keyword evidence="2" id="KW-0547">Nucleotide-binding</keyword>
<dbReference type="EMBL" id="CAJPDT010000102">
    <property type="protein sequence ID" value="CAF9937842.1"/>
    <property type="molecule type" value="Genomic_DNA"/>
</dbReference>
<organism evidence="5 6">
    <name type="scientific">Imshaugia aleurites</name>
    <dbReference type="NCBI Taxonomy" id="172621"/>
    <lineage>
        <taxon>Eukaryota</taxon>
        <taxon>Fungi</taxon>
        <taxon>Dikarya</taxon>
        <taxon>Ascomycota</taxon>
        <taxon>Pezizomycotina</taxon>
        <taxon>Lecanoromycetes</taxon>
        <taxon>OSLEUM clade</taxon>
        <taxon>Lecanoromycetidae</taxon>
        <taxon>Lecanorales</taxon>
        <taxon>Lecanorineae</taxon>
        <taxon>Parmeliaceae</taxon>
        <taxon>Imshaugia</taxon>
    </lineage>
</organism>
<protein>
    <recommendedName>
        <fullName evidence="4">tRNA synthetases class I catalytic domain-containing protein</fullName>
    </recommendedName>
</protein>
<evidence type="ECO:0000256" key="1">
    <source>
        <dbReference type="ARBA" id="ARBA00022598"/>
    </source>
</evidence>
<dbReference type="GO" id="GO:0004817">
    <property type="term" value="F:cysteine-tRNA ligase activity"/>
    <property type="evidence" value="ECO:0007669"/>
    <property type="project" value="TreeGrafter"/>
</dbReference>
<dbReference type="PANTHER" id="PTHR10890:SF3">
    <property type="entry name" value="CYSTEINE--TRNA LIGASE, CYTOPLASMIC"/>
    <property type="match status" value="1"/>
</dbReference>
<reference evidence="5" key="1">
    <citation type="submission" date="2021-03" db="EMBL/GenBank/DDBJ databases">
        <authorList>
            <person name="Tagirdzhanova G."/>
        </authorList>
    </citation>
    <scope>NUCLEOTIDE SEQUENCE</scope>
</reference>
<dbReference type="GO" id="GO:0006423">
    <property type="term" value="P:cysteinyl-tRNA aminoacylation"/>
    <property type="evidence" value="ECO:0007669"/>
    <property type="project" value="TreeGrafter"/>
</dbReference>
<dbReference type="PANTHER" id="PTHR10890">
    <property type="entry name" value="CYSTEINYL-TRNA SYNTHETASE"/>
    <property type="match status" value="1"/>
</dbReference>
<dbReference type="GO" id="GO:0005524">
    <property type="term" value="F:ATP binding"/>
    <property type="evidence" value="ECO:0007669"/>
    <property type="project" value="UniProtKB-KW"/>
</dbReference>
<dbReference type="InterPro" id="IPR024909">
    <property type="entry name" value="Cys-tRNA/MSH_ligase"/>
</dbReference>
<accession>A0A8H3G6R6</accession>
<dbReference type="AlphaFoldDB" id="A0A8H3G6R6"/>
<evidence type="ECO:0000259" key="4">
    <source>
        <dbReference type="Pfam" id="PF01406"/>
    </source>
</evidence>
<evidence type="ECO:0000256" key="2">
    <source>
        <dbReference type="ARBA" id="ARBA00022741"/>
    </source>
</evidence>
<dbReference type="Gene3D" id="3.40.50.620">
    <property type="entry name" value="HUPs"/>
    <property type="match status" value="2"/>
</dbReference>
<dbReference type="InterPro" id="IPR032678">
    <property type="entry name" value="tRNA-synt_1_cat_dom"/>
</dbReference>
<keyword evidence="3" id="KW-0067">ATP-binding</keyword>
<sequence>MATAPRQPPWHQPTAPDDAELPRLVVYNSLTRSKVPFVPIDWRTKKVSWYNCGPTTYADAHIGHARNYMSTDIVRRILRDYFKFNVTLQMNYTDVDDKIIVRARQQHLLQMFKQKRLEASSDVNGIRISALSGYLTKNLPRVSQSTSSDDVESEISKHYSAVLSGHPLDPGTIPGDKEAKVKMHIKTARGASIAIVALEQGKDASEECLADLDDVIMPWLDQKFGASVAEKSIFLELTNKFEKRFEQDMKDLNCLAPDIVTRVSDYAAQIVEFVQVIQQNGFAYPLGGSVYFDIKAFEAAGNTYAVSPNRYSEFLPKRLADSKLVQRLEPWNRQDAKLIAEGEGSLTEIALEKRSTA</sequence>
<evidence type="ECO:0000313" key="6">
    <source>
        <dbReference type="Proteomes" id="UP000664534"/>
    </source>
</evidence>
<keyword evidence="6" id="KW-1185">Reference proteome</keyword>
<dbReference type="Pfam" id="PF01406">
    <property type="entry name" value="tRNA-synt_1e"/>
    <property type="match status" value="1"/>
</dbReference>
<feature type="domain" description="tRNA synthetases class I catalytic" evidence="4">
    <location>
        <begin position="43"/>
        <end position="302"/>
    </location>
</feature>